<dbReference type="FunFam" id="2.60.40.1120:FF:000003">
    <property type="entry name" value="Outer membrane protein Omp121"/>
    <property type="match status" value="1"/>
</dbReference>
<accession>A0A1D3USC3</accession>
<dbReference type="InterPro" id="IPR023997">
    <property type="entry name" value="TonB-dep_OMP_SusC/RagA_CS"/>
</dbReference>
<gene>
    <name evidence="14" type="primary">susC_39</name>
    <name evidence="14" type="ORF">TFUB20_02286</name>
</gene>
<keyword evidence="6" id="KW-0408">Iron</keyword>
<evidence type="ECO:0000259" key="13">
    <source>
        <dbReference type="SMART" id="SM00965"/>
    </source>
</evidence>
<reference evidence="14 15" key="1">
    <citation type="submission" date="2016-09" db="EMBL/GenBank/DDBJ databases">
        <authorList>
            <person name="Capua I."/>
            <person name="De Benedictis P."/>
            <person name="Joannis T."/>
            <person name="Lombin L.H."/>
            <person name="Cattoli G."/>
        </authorList>
    </citation>
    <scope>NUCLEOTIDE SEQUENCE [LARGE SCALE GENOMIC DNA]</scope>
    <source>
        <strain evidence="14 15">UB20</strain>
    </source>
</reference>
<dbReference type="SMART" id="SM00965">
    <property type="entry name" value="STN"/>
    <property type="match status" value="1"/>
</dbReference>
<evidence type="ECO:0000256" key="10">
    <source>
        <dbReference type="PROSITE-ProRule" id="PRU01360"/>
    </source>
</evidence>
<keyword evidence="8 10" id="KW-0472">Membrane</keyword>
<dbReference type="NCBIfam" id="TIGR04057">
    <property type="entry name" value="SusC_RagA_signa"/>
    <property type="match status" value="1"/>
</dbReference>
<evidence type="ECO:0000256" key="1">
    <source>
        <dbReference type="ARBA" id="ARBA00004571"/>
    </source>
</evidence>
<evidence type="ECO:0000256" key="12">
    <source>
        <dbReference type="SAM" id="SignalP"/>
    </source>
</evidence>
<dbReference type="AlphaFoldDB" id="A0A1D3USC3"/>
<evidence type="ECO:0000256" key="2">
    <source>
        <dbReference type="ARBA" id="ARBA00022448"/>
    </source>
</evidence>
<dbReference type="InterPro" id="IPR012910">
    <property type="entry name" value="Plug_dom"/>
</dbReference>
<feature type="chain" id="PRO_5010285029" evidence="12">
    <location>
        <begin position="41"/>
        <end position="1097"/>
    </location>
</feature>
<proteinExistence type="inferred from homology"/>
<keyword evidence="9 10" id="KW-0998">Cell outer membrane</keyword>
<dbReference type="PROSITE" id="PS52016">
    <property type="entry name" value="TONB_DEPENDENT_REC_3"/>
    <property type="match status" value="1"/>
</dbReference>
<keyword evidence="5 10" id="KW-0812">Transmembrane</keyword>
<evidence type="ECO:0000256" key="7">
    <source>
        <dbReference type="ARBA" id="ARBA00023077"/>
    </source>
</evidence>
<comment type="subcellular location">
    <subcellularLocation>
        <location evidence="1 10">Cell outer membrane</location>
        <topology evidence="1 10">Multi-pass membrane protein</topology>
    </subcellularLocation>
</comment>
<organism evidence="14 15">
    <name type="scientific">Tannerella forsythia</name>
    <name type="common">Bacteroides forsythus</name>
    <dbReference type="NCBI Taxonomy" id="28112"/>
    <lineage>
        <taxon>Bacteria</taxon>
        <taxon>Pseudomonadati</taxon>
        <taxon>Bacteroidota</taxon>
        <taxon>Bacteroidia</taxon>
        <taxon>Bacteroidales</taxon>
        <taxon>Tannerellaceae</taxon>
        <taxon>Tannerella</taxon>
    </lineage>
</organism>
<dbReference type="Gene3D" id="2.170.130.10">
    <property type="entry name" value="TonB-dependent receptor, plug domain"/>
    <property type="match status" value="1"/>
</dbReference>
<comment type="similarity">
    <text evidence="10 11">Belongs to the TonB-dependent receptor family.</text>
</comment>
<dbReference type="GO" id="GO:0006826">
    <property type="term" value="P:iron ion transport"/>
    <property type="evidence" value="ECO:0007669"/>
    <property type="project" value="UniProtKB-KW"/>
</dbReference>
<keyword evidence="14" id="KW-0675">Receptor</keyword>
<dbReference type="GO" id="GO:0009279">
    <property type="term" value="C:cell outer membrane"/>
    <property type="evidence" value="ECO:0007669"/>
    <property type="project" value="UniProtKB-SubCell"/>
</dbReference>
<dbReference type="Gene3D" id="2.40.170.20">
    <property type="entry name" value="TonB-dependent receptor, beta-barrel domain"/>
    <property type="match status" value="1"/>
</dbReference>
<dbReference type="SUPFAM" id="SSF56935">
    <property type="entry name" value="Porins"/>
    <property type="match status" value="1"/>
</dbReference>
<dbReference type="InterPro" id="IPR036942">
    <property type="entry name" value="Beta-barrel_TonB_sf"/>
</dbReference>
<keyword evidence="7 11" id="KW-0798">TonB box</keyword>
<dbReference type="InterPro" id="IPR000531">
    <property type="entry name" value="Beta-barrel_TonB"/>
</dbReference>
<evidence type="ECO:0000256" key="9">
    <source>
        <dbReference type="ARBA" id="ARBA00023237"/>
    </source>
</evidence>
<dbReference type="InterPro" id="IPR008969">
    <property type="entry name" value="CarboxyPept-like_regulatory"/>
</dbReference>
<keyword evidence="4" id="KW-0406">Ion transport</keyword>
<dbReference type="SUPFAM" id="SSF49464">
    <property type="entry name" value="Carboxypeptidase regulatory domain-like"/>
    <property type="match status" value="1"/>
</dbReference>
<protein>
    <submittedName>
        <fullName evidence="14">TonB-dependent receptor SusC</fullName>
    </submittedName>
</protein>
<dbReference type="Pfam" id="PF07660">
    <property type="entry name" value="STN"/>
    <property type="match status" value="1"/>
</dbReference>
<dbReference type="NCBIfam" id="TIGR04056">
    <property type="entry name" value="OMP_RagA_SusC"/>
    <property type="match status" value="1"/>
</dbReference>
<evidence type="ECO:0000313" key="14">
    <source>
        <dbReference type="EMBL" id="SCQ24091.1"/>
    </source>
</evidence>
<evidence type="ECO:0000256" key="4">
    <source>
        <dbReference type="ARBA" id="ARBA00022496"/>
    </source>
</evidence>
<dbReference type="Pfam" id="PF07715">
    <property type="entry name" value="Plug"/>
    <property type="match status" value="1"/>
</dbReference>
<evidence type="ECO:0000313" key="15">
    <source>
        <dbReference type="Proteomes" id="UP000182057"/>
    </source>
</evidence>
<evidence type="ECO:0000256" key="11">
    <source>
        <dbReference type="RuleBase" id="RU003357"/>
    </source>
</evidence>
<dbReference type="EMBL" id="FMMM01000078">
    <property type="protein sequence ID" value="SCQ24091.1"/>
    <property type="molecule type" value="Genomic_DNA"/>
</dbReference>
<dbReference type="Gene3D" id="2.60.40.1120">
    <property type="entry name" value="Carboxypeptidase-like, regulatory domain"/>
    <property type="match status" value="1"/>
</dbReference>
<keyword evidence="12" id="KW-0732">Signal</keyword>
<evidence type="ECO:0000256" key="3">
    <source>
        <dbReference type="ARBA" id="ARBA00022452"/>
    </source>
</evidence>
<dbReference type="InterPro" id="IPR023996">
    <property type="entry name" value="TonB-dep_OMP_SusC/RagA"/>
</dbReference>
<feature type="signal peptide" evidence="12">
    <location>
        <begin position="1"/>
        <end position="40"/>
    </location>
</feature>
<keyword evidence="3 10" id="KW-1134">Transmembrane beta strand</keyword>
<dbReference type="Proteomes" id="UP000182057">
    <property type="component" value="Unassembled WGS sequence"/>
</dbReference>
<evidence type="ECO:0000256" key="6">
    <source>
        <dbReference type="ARBA" id="ARBA00023004"/>
    </source>
</evidence>
<keyword evidence="4" id="KW-0410">Iron transport</keyword>
<evidence type="ECO:0000256" key="8">
    <source>
        <dbReference type="ARBA" id="ARBA00023136"/>
    </source>
</evidence>
<name>A0A1D3USC3_TANFO</name>
<evidence type="ECO:0000256" key="5">
    <source>
        <dbReference type="ARBA" id="ARBA00022692"/>
    </source>
</evidence>
<dbReference type="Pfam" id="PF00593">
    <property type="entry name" value="TonB_dep_Rec_b-barrel"/>
    <property type="match status" value="1"/>
</dbReference>
<dbReference type="InterPro" id="IPR037066">
    <property type="entry name" value="Plug_dom_sf"/>
</dbReference>
<dbReference type="InterPro" id="IPR011662">
    <property type="entry name" value="Secretin/TonB_short_N"/>
</dbReference>
<dbReference type="Pfam" id="PF13715">
    <property type="entry name" value="CarbopepD_reg_2"/>
    <property type="match status" value="1"/>
</dbReference>
<dbReference type="InterPro" id="IPR039426">
    <property type="entry name" value="TonB-dep_rcpt-like"/>
</dbReference>
<keyword evidence="2 10" id="KW-0813">Transport</keyword>
<feature type="domain" description="Secretin/TonB short N-terminal" evidence="13">
    <location>
        <begin position="72"/>
        <end position="122"/>
    </location>
</feature>
<sequence precursor="true">MAKKHLSKNPDKRNPLFRNLFRCTNMFVLSFLLASGSIHAGVLSEQENKVSLEKSNVCLEQIIHEIESQSGYLFIYSGDVDIKREYSLNVRQQGIRETLQELFGNSGIKYRIDGSYIVLSKDKQEAAKQSVTQASRRISGKVVDAEGQPVIGANVVEKGTGHGVITDVDGRFSLEMPEKAVLQISYIGYVTQEIPVRNRKDFSIVLEDDTKLLDEVVVIGYGSVSKKELTSAISHVSAKDMLQIGNSNPAMKIQGKVAGVNIDNTASADPNSSANVQIRGVSSRSAGLGPLIVIDGVPGGSLDNVNENDIESIDVLKDGAASAIYGTRGSNGVIVITTKKGSMDGNIHTYYSGFVNVATPIRELEVLGGDEFRKYNRGNDYGANTDWFDEITKVGISHSHTLQVTGGNSKNNYKGTVDVKNSEGIDLRSSKKEIGARLSLNHTSKSELYNIVLNVAPRTIDYEHSDYNAFWTALTVNPTIPVMDPKEPNKYYKLTGWDTYNPVETLKLEEHGGKGKILNWDGTFKLNLLPLLCQNKAHYLSTQVTLAQQIIDYDNFFFRPSTSTRAEQKGFKGEASKSYDKHKQESLEWLVNYMFDKNNHHLKLMGGYSYQYFENSGFNAENKNFASDLLSYNNLGAGSYNSAAIGRLGMGSYKNDSKLIAFFGRISYNLSDKYFATFSLRREGSSKFGKNNKWGSFPAVSAGWRISEEKFMKNLTWIDDLKIRGDYGVTGNQEFDSYQSLATMGSYDLNFYKGQYIRGWSFNSNPNPDIKWEKGKNWNIGVDFVLFNQRLTGSMNYYSRRQSDLLGSYNVSLPPNGTPTTFVNVGTMKNSGLEIDLTWNAVKTQKTGYTIGFVGATSNNRFVSFSNQMHKGQSFYWMSSFPTYPGDPGPVQRIEEGERIGNFYTFEYAGVNNEGQWLIRSKNGDVIPINKGTDEDKRVVGNGLPKFTMSMTHSFRYKNFDMSLFFRGNFGFQIYDTHNLYYGLQSAAPNTNVLKSAYKENSAVSTGKNVHSDYFVHNGDFLKLDVATLGYNYDVNSKWLKKVRVYCTARNLFTISGYKGLDMDTFAVNGMEPGVSANKISYYPSSRQFLLGVQIDF</sequence>